<dbReference type="GO" id="GO:0009401">
    <property type="term" value="P:phosphoenolpyruvate-dependent sugar phosphotransferase system"/>
    <property type="evidence" value="ECO:0007669"/>
    <property type="project" value="UniProtKB-KW"/>
</dbReference>
<evidence type="ECO:0000256" key="1">
    <source>
        <dbReference type="ARBA" id="ARBA00022448"/>
    </source>
</evidence>
<keyword evidence="1" id="KW-0813">Transport</keyword>
<feature type="modified residue" description="Phosphohistidine; by HPr" evidence="7">
    <location>
        <position position="75"/>
    </location>
</feature>
<dbReference type="GO" id="GO:0046872">
    <property type="term" value="F:metal ion binding"/>
    <property type="evidence" value="ECO:0007669"/>
    <property type="project" value="UniProtKB-KW"/>
</dbReference>
<evidence type="ECO:0000256" key="6">
    <source>
        <dbReference type="PIRSR" id="PIRSR000699-2"/>
    </source>
</evidence>
<dbReference type="Proteomes" id="UP000601171">
    <property type="component" value="Unassembled WGS sequence"/>
</dbReference>
<keyword evidence="9" id="KW-1185">Reference proteome</keyword>
<dbReference type="PANTHER" id="PTHR34382:SF7">
    <property type="entry name" value="PTS SYSTEM N,N'-DIACETYLCHITOBIOSE-SPECIFIC EIIA COMPONENT"/>
    <property type="match status" value="1"/>
</dbReference>
<keyword evidence="6" id="KW-0479">Metal-binding</keyword>
<keyword evidence="3" id="KW-0808">Transferase</keyword>
<dbReference type="RefSeq" id="WP_262429432.1">
    <property type="nucleotide sequence ID" value="NZ_JACRTG010000018.1"/>
</dbReference>
<dbReference type="GO" id="GO:0016740">
    <property type="term" value="F:transferase activity"/>
    <property type="evidence" value="ECO:0007669"/>
    <property type="project" value="UniProtKB-KW"/>
</dbReference>
<keyword evidence="4" id="KW-0598">Phosphotransferase system</keyword>
<dbReference type="Gene3D" id="1.20.58.80">
    <property type="entry name" value="Phosphotransferase system, lactose/cellobiose-type IIA subunit"/>
    <property type="match status" value="1"/>
</dbReference>
<protein>
    <submittedName>
        <fullName evidence="8">PTS lactose/cellobiose transporter subunit IIA</fullName>
    </submittedName>
</protein>
<evidence type="ECO:0000256" key="4">
    <source>
        <dbReference type="ARBA" id="ARBA00022683"/>
    </source>
</evidence>
<sequence length="110" mass="12200">MDLELTIMNIINFSGDARSLSMEAISFAKNGDINKALKYLEDANSKLSEAHRSQTKLISEEANGVNKPISLLLVHAQDHLMNAITIKDMANEFVDLYKILYDAKGVSISE</sequence>
<evidence type="ECO:0000313" key="9">
    <source>
        <dbReference type="Proteomes" id="UP000601171"/>
    </source>
</evidence>
<feature type="binding site" evidence="6">
    <location>
        <position position="78"/>
    </location>
    <ligand>
        <name>Mg(2+)</name>
        <dbReference type="ChEBI" id="CHEBI:18420"/>
        <note>ligand shared between all trimeric partners</note>
    </ligand>
</feature>
<evidence type="ECO:0000256" key="2">
    <source>
        <dbReference type="ARBA" id="ARBA00022597"/>
    </source>
</evidence>
<feature type="active site" description="Tele-phosphohistidine intermediate" evidence="5">
    <location>
        <position position="75"/>
    </location>
</feature>
<dbReference type="PANTHER" id="PTHR34382">
    <property type="entry name" value="PTS SYSTEM N,N'-DIACETYLCHITOBIOSE-SPECIFIC EIIA COMPONENT"/>
    <property type="match status" value="1"/>
</dbReference>
<comment type="caution">
    <text evidence="8">The sequence shown here is derived from an EMBL/GenBank/DDBJ whole genome shotgun (WGS) entry which is preliminary data.</text>
</comment>
<evidence type="ECO:0000256" key="3">
    <source>
        <dbReference type="ARBA" id="ARBA00022679"/>
    </source>
</evidence>
<dbReference type="Pfam" id="PF02255">
    <property type="entry name" value="PTS_IIA"/>
    <property type="match status" value="1"/>
</dbReference>
<dbReference type="PIRSF" id="PIRSF000699">
    <property type="entry name" value="PTS_IILac_III"/>
    <property type="match status" value="1"/>
</dbReference>
<dbReference type="InterPro" id="IPR003188">
    <property type="entry name" value="PTS_IIA_lac/cel"/>
</dbReference>
<accession>A0A926EUP3</accession>
<reference evidence="8" key="1">
    <citation type="submission" date="2020-08" db="EMBL/GenBank/DDBJ databases">
        <title>Genome public.</title>
        <authorList>
            <person name="Liu C."/>
            <person name="Sun Q."/>
        </authorList>
    </citation>
    <scope>NUCLEOTIDE SEQUENCE</scope>
    <source>
        <strain evidence="8">BX21</strain>
    </source>
</reference>
<comment type="cofactor">
    <cofactor evidence="6">
        <name>Mg(2+)</name>
        <dbReference type="ChEBI" id="CHEBI:18420"/>
    </cofactor>
    <text evidence="6">Binds 1 Mg(2+) ion per trimer.</text>
</comment>
<evidence type="ECO:0000256" key="5">
    <source>
        <dbReference type="PIRSR" id="PIRSR000699-1"/>
    </source>
</evidence>
<dbReference type="SUPFAM" id="SSF46973">
    <property type="entry name" value="Enzyme IIa from lactose specific PTS, IIa-lac"/>
    <property type="match status" value="1"/>
</dbReference>
<evidence type="ECO:0000313" key="8">
    <source>
        <dbReference type="EMBL" id="MBC8587976.1"/>
    </source>
</evidence>
<dbReference type="EMBL" id="JACRTG010000018">
    <property type="protein sequence ID" value="MBC8587976.1"/>
    <property type="molecule type" value="Genomic_DNA"/>
</dbReference>
<keyword evidence="6" id="KW-0460">Magnesium</keyword>
<proteinExistence type="predicted"/>
<keyword evidence="2" id="KW-0762">Sugar transport</keyword>
<name>A0A926EUP3_9FIRM</name>
<organism evidence="8 9">
    <name type="scientific">Paratissierella segnis</name>
    <dbReference type="NCBI Taxonomy" id="2763679"/>
    <lineage>
        <taxon>Bacteria</taxon>
        <taxon>Bacillati</taxon>
        <taxon>Bacillota</taxon>
        <taxon>Tissierellia</taxon>
        <taxon>Tissierellales</taxon>
        <taxon>Tissierellaceae</taxon>
        <taxon>Paratissierella</taxon>
    </lineage>
</organism>
<dbReference type="AlphaFoldDB" id="A0A926EUP3"/>
<gene>
    <name evidence="8" type="ORF">H8707_06970</name>
</gene>
<dbReference type="CDD" id="cd00215">
    <property type="entry name" value="PTS_IIA_lac"/>
    <property type="match status" value="1"/>
</dbReference>
<dbReference type="InterPro" id="IPR036542">
    <property type="entry name" value="PTS_IIA_lac/cel_sf"/>
</dbReference>
<dbReference type="PROSITE" id="PS51095">
    <property type="entry name" value="PTS_EIIA_TYPE_3"/>
    <property type="match status" value="1"/>
</dbReference>
<evidence type="ECO:0000256" key="7">
    <source>
        <dbReference type="PROSITE-ProRule" id="PRU00418"/>
    </source>
</evidence>